<dbReference type="HOGENOM" id="CLU_2946388_0_0_1"/>
<dbReference type="InParanoid" id="F6HRV3"/>
<dbReference type="PaxDb" id="29760-VIT_00s0532g00040.t01"/>
<evidence type="ECO:0000256" key="1">
    <source>
        <dbReference type="SAM" id="MobiDB-lite"/>
    </source>
</evidence>
<protein>
    <submittedName>
        <fullName evidence="2">Uncharacterized protein</fullName>
    </submittedName>
</protein>
<gene>
    <name evidence="2" type="ORF">VIT_00s0532g00040</name>
</gene>
<dbReference type="Proteomes" id="UP000009183">
    <property type="component" value="Unassembled WGS sequence, unordered"/>
</dbReference>
<sequence>MAERAEPGSANLTNSATFVESGKPKRRRIDCAWKWMAEPRSTKLNECERRCVMVNGATDP</sequence>
<feature type="region of interest" description="Disordered" evidence="1">
    <location>
        <begin position="1"/>
        <end position="21"/>
    </location>
</feature>
<name>F6HRV3_VITVI</name>
<evidence type="ECO:0000313" key="2">
    <source>
        <dbReference type="EMBL" id="CCB57411.1"/>
    </source>
</evidence>
<reference evidence="3" key="1">
    <citation type="journal article" date="2007" name="Nature">
        <title>The grapevine genome sequence suggests ancestral hexaploidization in major angiosperm phyla.</title>
        <authorList>
            <consortium name="The French-Italian Public Consortium for Grapevine Genome Characterization."/>
            <person name="Jaillon O."/>
            <person name="Aury J.-M."/>
            <person name="Noel B."/>
            <person name="Policriti A."/>
            <person name="Clepet C."/>
            <person name="Casagrande A."/>
            <person name="Choisne N."/>
            <person name="Aubourg S."/>
            <person name="Vitulo N."/>
            <person name="Jubin C."/>
            <person name="Vezzi A."/>
            <person name="Legeai F."/>
            <person name="Hugueney P."/>
            <person name="Dasilva C."/>
            <person name="Horner D."/>
            <person name="Mica E."/>
            <person name="Jublot D."/>
            <person name="Poulain J."/>
            <person name="Bruyere C."/>
            <person name="Billault A."/>
            <person name="Segurens B."/>
            <person name="Gouyvenoux M."/>
            <person name="Ugarte E."/>
            <person name="Cattonaro F."/>
            <person name="Anthouard V."/>
            <person name="Vico V."/>
            <person name="Del Fabbro C."/>
            <person name="Alaux M."/>
            <person name="Di Gaspero G."/>
            <person name="Dumas V."/>
            <person name="Felice N."/>
            <person name="Paillard S."/>
            <person name="Juman I."/>
            <person name="Moroldo M."/>
            <person name="Scalabrin S."/>
            <person name="Canaguier A."/>
            <person name="Le Clainche I."/>
            <person name="Malacrida G."/>
            <person name="Durand E."/>
            <person name="Pesole G."/>
            <person name="Laucou V."/>
            <person name="Chatelet P."/>
            <person name="Merdinoglu D."/>
            <person name="Delledonne M."/>
            <person name="Pezzotti M."/>
            <person name="Lecharny A."/>
            <person name="Scarpelli C."/>
            <person name="Artiguenave F."/>
            <person name="Pe M.E."/>
            <person name="Valle G."/>
            <person name="Morgante M."/>
            <person name="Caboche M."/>
            <person name="Adam-Blondon A.-F."/>
            <person name="Weissenbach J."/>
            <person name="Quetier F."/>
            <person name="Wincker P."/>
        </authorList>
    </citation>
    <scope>NUCLEOTIDE SEQUENCE [LARGE SCALE GENOMIC DNA]</scope>
    <source>
        <strain evidence="3">cv. Pinot noir / PN40024</strain>
    </source>
</reference>
<accession>F6HRV3</accession>
<keyword evidence="3" id="KW-1185">Reference proteome</keyword>
<dbReference type="EMBL" id="FN596044">
    <property type="protein sequence ID" value="CCB57411.1"/>
    <property type="molecule type" value="Genomic_DNA"/>
</dbReference>
<organism evidence="2 3">
    <name type="scientific">Vitis vinifera</name>
    <name type="common">Grape</name>
    <dbReference type="NCBI Taxonomy" id="29760"/>
    <lineage>
        <taxon>Eukaryota</taxon>
        <taxon>Viridiplantae</taxon>
        <taxon>Streptophyta</taxon>
        <taxon>Embryophyta</taxon>
        <taxon>Tracheophyta</taxon>
        <taxon>Spermatophyta</taxon>
        <taxon>Magnoliopsida</taxon>
        <taxon>eudicotyledons</taxon>
        <taxon>Gunneridae</taxon>
        <taxon>Pentapetalae</taxon>
        <taxon>rosids</taxon>
        <taxon>Vitales</taxon>
        <taxon>Vitaceae</taxon>
        <taxon>Viteae</taxon>
        <taxon>Vitis</taxon>
    </lineage>
</organism>
<evidence type="ECO:0000313" key="3">
    <source>
        <dbReference type="Proteomes" id="UP000009183"/>
    </source>
</evidence>
<dbReference type="AlphaFoldDB" id="F6HRV3"/>
<proteinExistence type="predicted"/>